<feature type="transmembrane region" description="Helical" evidence="1">
    <location>
        <begin position="89"/>
        <end position="106"/>
    </location>
</feature>
<keyword evidence="1" id="KW-1133">Transmembrane helix</keyword>
<protein>
    <submittedName>
        <fullName evidence="2">Uncharacterized protein</fullName>
    </submittedName>
</protein>
<accession>A0ABV0UM71</accession>
<gene>
    <name evidence="2" type="ORF">ILYODFUR_036082</name>
</gene>
<dbReference type="EMBL" id="JAHRIQ010076672">
    <property type="protein sequence ID" value="MEQ2246220.1"/>
    <property type="molecule type" value="Genomic_DNA"/>
</dbReference>
<organism evidence="2 3">
    <name type="scientific">Ilyodon furcidens</name>
    <name type="common">goldbreast splitfin</name>
    <dbReference type="NCBI Taxonomy" id="33524"/>
    <lineage>
        <taxon>Eukaryota</taxon>
        <taxon>Metazoa</taxon>
        <taxon>Chordata</taxon>
        <taxon>Craniata</taxon>
        <taxon>Vertebrata</taxon>
        <taxon>Euteleostomi</taxon>
        <taxon>Actinopterygii</taxon>
        <taxon>Neopterygii</taxon>
        <taxon>Teleostei</taxon>
        <taxon>Neoteleostei</taxon>
        <taxon>Acanthomorphata</taxon>
        <taxon>Ovalentaria</taxon>
        <taxon>Atherinomorphae</taxon>
        <taxon>Cyprinodontiformes</taxon>
        <taxon>Goodeidae</taxon>
        <taxon>Ilyodon</taxon>
    </lineage>
</organism>
<keyword evidence="1" id="KW-0812">Transmembrane</keyword>
<evidence type="ECO:0000256" key="1">
    <source>
        <dbReference type="SAM" id="Phobius"/>
    </source>
</evidence>
<keyword evidence="3" id="KW-1185">Reference proteome</keyword>
<proteinExistence type="predicted"/>
<evidence type="ECO:0000313" key="2">
    <source>
        <dbReference type="EMBL" id="MEQ2246220.1"/>
    </source>
</evidence>
<comment type="caution">
    <text evidence="2">The sequence shown here is derived from an EMBL/GenBank/DDBJ whole genome shotgun (WGS) entry which is preliminary data.</text>
</comment>
<reference evidence="2 3" key="1">
    <citation type="submission" date="2021-06" db="EMBL/GenBank/DDBJ databases">
        <authorList>
            <person name="Palmer J.M."/>
        </authorList>
    </citation>
    <scope>NUCLEOTIDE SEQUENCE [LARGE SCALE GENOMIC DNA]</scope>
    <source>
        <strain evidence="3">if_2019</strain>
        <tissue evidence="2">Muscle</tissue>
    </source>
</reference>
<name>A0ABV0UM71_9TELE</name>
<keyword evidence="1" id="KW-0472">Membrane</keyword>
<sequence length="129" mass="14952">MTAERIIRADIPSIQDLTGLGSEKELQKSWQTPCTLHKNCLEFCLQAAATEHCLLKPAATETVSSPRLFLCGTFNRVPNNCIRMLQMHLFIYICVYLFIVYVYSVMQKQKPESKVYRSQIPCLYVRTWQ</sequence>
<dbReference type="Proteomes" id="UP001482620">
    <property type="component" value="Unassembled WGS sequence"/>
</dbReference>
<evidence type="ECO:0000313" key="3">
    <source>
        <dbReference type="Proteomes" id="UP001482620"/>
    </source>
</evidence>